<dbReference type="GO" id="GO:0005886">
    <property type="term" value="C:plasma membrane"/>
    <property type="evidence" value="ECO:0007669"/>
    <property type="project" value="TreeGrafter"/>
</dbReference>
<proteinExistence type="predicted"/>
<comment type="caution">
    <text evidence="10">The sequence shown here is derived from an EMBL/GenBank/DDBJ whole genome shotgun (WGS) entry which is preliminary data.</text>
</comment>
<protein>
    <recommendedName>
        <fullName evidence="7">Phosphatidylinositol 4-phosphate 5-kinase</fullName>
        <ecNumber evidence="7">2.7.1.68</ecNumber>
    </recommendedName>
</protein>
<dbReference type="AlphaFoldDB" id="A0A6D2I6G9"/>
<dbReference type="Gene3D" id="3.30.800.10">
    <property type="entry name" value="Phosphatidylinositol Phosphate Kinase II Beta"/>
    <property type="match status" value="1"/>
</dbReference>
<evidence type="ECO:0000256" key="5">
    <source>
        <dbReference type="ARBA" id="ARBA00022777"/>
    </source>
</evidence>
<keyword evidence="2 7" id="KW-0808">Transferase</keyword>
<dbReference type="CDD" id="cd17302">
    <property type="entry name" value="PIPKc_AtPIP5K_like"/>
    <property type="match status" value="1"/>
</dbReference>
<keyword evidence="4 7" id="KW-0547">Nucleotide-binding</keyword>
<dbReference type="InterPro" id="IPR027483">
    <property type="entry name" value="PInositol-4-P-4/5-kinase_C_sf"/>
</dbReference>
<evidence type="ECO:0000259" key="9">
    <source>
        <dbReference type="PROSITE" id="PS51455"/>
    </source>
</evidence>
<feature type="domain" description="PIPK" evidence="9">
    <location>
        <begin position="351"/>
        <end position="772"/>
    </location>
</feature>
<comment type="catalytic activity">
    <reaction evidence="1 7">
        <text>a 1,2-diacyl-sn-glycero-3-phospho-(1D-myo-inositol 4-phosphate) + ATP = a 1,2-diacyl-sn-glycero-3-phospho-(1D-myo-inositol-4,5-bisphosphate) + ADP + H(+)</text>
        <dbReference type="Rhea" id="RHEA:14425"/>
        <dbReference type="ChEBI" id="CHEBI:15378"/>
        <dbReference type="ChEBI" id="CHEBI:30616"/>
        <dbReference type="ChEBI" id="CHEBI:58178"/>
        <dbReference type="ChEBI" id="CHEBI:58456"/>
        <dbReference type="ChEBI" id="CHEBI:456216"/>
        <dbReference type="EC" id="2.7.1.68"/>
    </reaction>
</comment>
<dbReference type="SMART" id="SM00698">
    <property type="entry name" value="MORN"/>
    <property type="match status" value="8"/>
</dbReference>
<dbReference type="SMART" id="SM00330">
    <property type="entry name" value="PIPKc"/>
    <property type="match status" value="1"/>
</dbReference>
<evidence type="ECO:0000256" key="7">
    <source>
        <dbReference type="PIRNR" id="PIRNR037274"/>
    </source>
</evidence>
<evidence type="ECO:0000256" key="1">
    <source>
        <dbReference type="ARBA" id="ARBA00000444"/>
    </source>
</evidence>
<dbReference type="InterPro" id="IPR023610">
    <property type="entry name" value="PInositol-4/5-P-5/4-kinase"/>
</dbReference>
<dbReference type="Pfam" id="PF01504">
    <property type="entry name" value="PIP5K"/>
    <property type="match status" value="1"/>
</dbReference>
<dbReference type="InterPro" id="IPR002498">
    <property type="entry name" value="PInositol-4-P-4/5-kinase_core"/>
</dbReference>
<dbReference type="SUPFAM" id="SSF82185">
    <property type="entry name" value="Histone H3 K4-specific methyltransferase SET7/9 N-terminal domain"/>
    <property type="match status" value="2"/>
</dbReference>
<dbReference type="FunFam" id="2.20.110.10:FF:000027">
    <property type="entry name" value="Phosphatidylinositol 4-phosphate 5-kinase"/>
    <property type="match status" value="1"/>
</dbReference>
<dbReference type="GO" id="GO:0005524">
    <property type="term" value="F:ATP binding"/>
    <property type="evidence" value="ECO:0007669"/>
    <property type="project" value="UniProtKB-UniRule"/>
</dbReference>
<evidence type="ECO:0000256" key="3">
    <source>
        <dbReference type="ARBA" id="ARBA00022737"/>
    </source>
</evidence>
<dbReference type="PIRSF" id="PIRSF037274">
    <property type="entry name" value="PIP5K_plant_prd"/>
    <property type="match status" value="1"/>
</dbReference>
<keyword evidence="6 7" id="KW-0067">ATP-binding</keyword>
<dbReference type="Pfam" id="PF02493">
    <property type="entry name" value="MORN"/>
    <property type="match status" value="8"/>
</dbReference>
<name>A0A6D2I6G9_9BRAS</name>
<feature type="compositionally biased region" description="Basic and acidic residues" evidence="8">
    <location>
        <begin position="259"/>
        <end position="269"/>
    </location>
</feature>
<keyword evidence="11" id="KW-1185">Reference proteome</keyword>
<dbReference type="InterPro" id="IPR003409">
    <property type="entry name" value="MORN"/>
</dbReference>
<dbReference type="InterPro" id="IPR027484">
    <property type="entry name" value="PInositol-4-P-5-kinase_N"/>
</dbReference>
<dbReference type="EC" id="2.7.1.68" evidence="7"/>
<reference evidence="10" key="1">
    <citation type="submission" date="2020-01" db="EMBL/GenBank/DDBJ databases">
        <authorList>
            <person name="Mishra B."/>
        </authorList>
    </citation>
    <scope>NUCLEOTIDE SEQUENCE [LARGE SCALE GENOMIC DNA]</scope>
</reference>
<dbReference type="PANTHER" id="PTHR23086">
    <property type="entry name" value="PHOSPHATIDYLINOSITOL-4-PHOSPHATE 5-KINASE"/>
    <property type="match status" value="1"/>
</dbReference>
<evidence type="ECO:0000313" key="11">
    <source>
        <dbReference type="Proteomes" id="UP000467841"/>
    </source>
</evidence>
<organism evidence="10 11">
    <name type="scientific">Microthlaspi erraticum</name>
    <dbReference type="NCBI Taxonomy" id="1685480"/>
    <lineage>
        <taxon>Eukaryota</taxon>
        <taxon>Viridiplantae</taxon>
        <taxon>Streptophyta</taxon>
        <taxon>Embryophyta</taxon>
        <taxon>Tracheophyta</taxon>
        <taxon>Spermatophyta</taxon>
        <taxon>Magnoliopsida</taxon>
        <taxon>eudicotyledons</taxon>
        <taxon>Gunneridae</taxon>
        <taxon>Pentapetalae</taxon>
        <taxon>rosids</taxon>
        <taxon>malvids</taxon>
        <taxon>Brassicales</taxon>
        <taxon>Brassicaceae</taxon>
        <taxon>Coluteocarpeae</taxon>
        <taxon>Microthlaspi</taxon>
    </lineage>
</organism>
<dbReference type="Proteomes" id="UP000467841">
    <property type="component" value="Unassembled WGS sequence"/>
</dbReference>
<dbReference type="OrthoDB" id="70770at2759"/>
<evidence type="ECO:0000256" key="4">
    <source>
        <dbReference type="ARBA" id="ARBA00022741"/>
    </source>
</evidence>
<keyword evidence="5 7" id="KW-0418">Kinase</keyword>
<gene>
    <name evidence="10" type="ORF">MERR_LOCUS8017</name>
</gene>
<feature type="region of interest" description="Disordered" evidence="8">
    <location>
        <begin position="230"/>
        <end position="304"/>
    </location>
</feature>
<dbReference type="GO" id="GO:0016308">
    <property type="term" value="F:1-phosphatidylinositol-4-phosphate 5-kinase activity"/>
    <property type="evidence" value="ECO:0007669"/>
    <property type="project" value="UniProtKB-UniRule"/>
</dbReference>
<dbReference type="FunFam" id="3.30.800.10:FF:000003">
    <property type="entry name" value="Phosphatidylinositol 4-phosphate 5-kinase"/>
    <property type="match status" value="1"/>
</dbReference>
<dbReference type="PROSITE" id="PS51455">
    <property type="entry name" value="PIPK"/>
    <property type="match status" value="1"/>
</dbReference>
<accession>A0A6D2I6G9</accession>
<feature type="compositionally biased region" description="Low complexity" evidence="8">
    <location>
        <begin position="235"/>
        <end position="250"/>
    </location>
</feature>
<evidence type="ECO:0000256" key="8">
    <source>
        <dbReference type="SAM" id="MobiDB-lite"/>
    </source>
</evidence>
<evidence type="ECO:0000313" key="10">
    <source>
        <dbReference type="EMBL" id="CAA7020782.1"/>
    </source>
</evidence>
<dbReference type="SUPFAM" id="SSF56104">
    <property type="entry name" value="SAICAR synthase-like"/>
    <property type="match status" value="1"/>
</dbReference>
<evidence type="ECO:0000256" key="2">
    <source>
        <dbReference type="ARBA" id="ARBA00022679"/>
    </source>
</evidence>
<dbReference type="GO" id="GO:0046854">
    <property type="term" value="P:phosphatidylinositol phosphate biosynthetic process"/>
    <property type="evidence" value="ECO:0007669"/>
    <property type="project" value="TreeGrafter"/>
</dbReference>
<dbReference type="InterPro" id="IPR017163">
    <property type="entry name" value="PIno-4-P-5_kinase_pln"/>
</dbReference>
<keyword evidence="3" id="KW-0677">Repeat</keyword>
<evidence type="ECO:0000256" key="6">
    <source>
        <dbReference type="ARBA" id="ARBA00022840"/>
    </source>
</evidence>
<sequence>MDSILRHGDREFSNGDLYSGEVKGSLPDGKGKYAWSDGTTYDGDWHEGKICGKGKLMWSSGAKYEGDFSGGYLHGVGTMTSPDESVYSGAWRMNIRHGLGRKEYCNSDVYDGSWKEGLQEGRGSYSWTNGNRYIGNWKKGVMCGRGVMRWANGDLFDGFWLNGLRHGSGVYKFADGCLYYGTWSGGLKDGKGVFYPAGSKHPSLKKWCRSLEYDDTGKFVLSRSSSSTNVEELRNSSTVTRSLSVRTSASGMARTSGRISDRFTDESWRTSDPPPPRDVSCHGPLSKSSRSLGAGQSEGQDKNRIVYEREYMQGVLIRETITTSADKSHKIRPPSLPKEVKTRTFMTCMKREHNYYLMLNLQLGIRYTVGKITPVPRREVRSSDFGKKARTLMFFPKDGSNLTPPHKSIDFSWKDYCPMVFRNLREMFKLDAAEYMMSICGDDGLTEISSPGKSGSIFYLSHDDRFVIKTLKKSELKVLLRMLPKYYQHVGDHENTLITKFFGVHRITLRWGKKVRFVVMGNMFCTELKIHRRYDLKGSTQGRFTEKIKIQEKTTLKDLDLCYEFHMDKLLREALFKQIYLDCSFLESLHIIDYSLLLGLHFRAPGQLNDILEPPNALSDQESVSSVDIGLTQELSIPPKGLLLVTHEPNSVNTAPGPHIRGSTLRAFSVGDQEVDLILPGTARLRVQLGVNMPAQAHHKLIEDKEESATIELFEVYDVVVYMGIIDILQEYNTKKKVEHKCKSFQYDPMTISVTEPTTYSKRFVDFLHKVFPEER</sequence>
<dbReference type="Gene3D" id="3.30.810.10">
    <property type="entry name" value="2-Layer Sandwich"/>
    <property type="match status" value="1"/>
</dbReference>
<dbReference type="EMBL" id="CACVBM020000555">
    <property type="protein sequence ID" value="CAA7020782.1"/>
    <property type="molecule type" value="Genomic_DNA"/>
</dbReference>
<dbReference type="PANTHER" id="PTHR23086:SF104">
    <property type="entry name" value="PHOSPHATIDYLINOSITOL 4-PHOSPHATE 5-KINASE 7"/>
    <property type="match status" value="1"/>
</dbReference>
<dbReference type="Gene3D" id="2.20.110.10">
    <property type="entry name" value="Histone H3 K4-specific methyltransferase SET7/9 N-terminal domain"/>
    <property type="match status" value="2"/>
</dbReference>